<evidence type="ECO:0000256" key="1">
    <source>
        <dbReference type="SAM" id="Phobius"/>
    </source>
</evidence>
<dbReference type="eggNOG" id="ENOG503497V">
    <property type="taxonomic scope" value="Bacteria"/>
</dbReference>
<proteinExistence type="predicted"/>
<keyword evidence="1" id="KW-1133">Transmembrane helix</keyword>
<keyword evidence="1" id="KW-0472">Membrane</keyword>
<dbReference type="KEGG" id="cvt:B843_08860"/>
<dbReference type="STRING" id="1224164.B843_08860"/>
<dbReference type="RefSeq" id="WP_025253174.1">
    <property type="nucleotide sequence ID" value="NZ_CP004353.1"/>
</dbReference>
<dbReference type="AlphaFoldDB" id="W5Y1S1"/>
<keyword evidence="1" id="KW-0812">Transmembrane</keyword>
<name>W5Y1S1_9CORY</name>
<evidence type="ECO:0000313" key="2">
    <source>
        <dbReference type="EMBL" id="AHI23157.1"/>
    </source>
</evidence>
<dbReference type="PATRIC" id="fig|1224164.3.peg.1788"/>
<accession>W5Y1S1</accession>
<gene>
    <name evidence="2" type="ORF">B843_08860</name>
</gene>
<organism evidence="2 3">
    <name type="scientific">Corynebacterium vitaeruminis DSM 20294</name>
    <dbReference type="NCBI Taxonomy" id="1224164"/>
    <lineage>
        <taxon>Bacteria</taxon>
        <taxon>Bacillati</taxon>
        <taxon>Actinomycetota</taxon>
        <taxon>Actinomycetes</taxon>
        <taxon>Mycobacteriales</taxon>
        <taxon>Corynebacteriaceae</taxon>
        <taxon>Corynebacterium</taxon>
    </lineage>
</organism>
<dbReference type="Proteomes" id="UP000019222">
    <property type="component" value="Chromosome"/>
</dbReference>
<keyword evidence="3" id="KW-1185">Reference proteome</keyword>
<feature type="transmembrane region" description="Helical" evidence="1">
    <location>
        <begin position="15"/>
        <end position="35"/>
    </location>
</feature>
<reference evidence="2 3" key="1">
    <citation type="submission" date="2013-02" db="EMBL/GenBank/DDBJ databases">
        <title>The complete genome sequence of Corynebacterium vitaeruminis DSM 20294.</title>
        <authorList>
            <person name="Ruckert C."/>
            <person name="Albersmeier A."/>
            <person name="Kalinowski J."/>
        </authorList>
    </citation>
    <scope>NUCLEOTIDE SEQUENCE [LARGE SCALE GENOMIC DNA]</scope>
    <source>
        <strain evidence="3">ATCC 10234</strain>
    </source>
</reference>
<dbReference type="HOGENOM" id="CLU_090941_1_0_11"/>
<protein>
    <submittedName>
        <fullName evidence="2">Uncharacterized protein</fullName>
    </submittedName>
</protein>
<sequence length="187" mass="19452">MSPRGLRGLDTIDRVRVAIAALSVIALVAVVIALGGKDWVSKPTNLNGDTLGQQSGESLPDYLVRARTSLEAASGTEFALVTFSRPLSSQEAGALLDDENLRRVNAAIPEASVPVALPEPTAGKSRAEVLAQQLALAHAEDLLGGVVVYSDADSLRSLAAHEGVLAVESLPEDAAWGRIGVRPVELG</sequence>
<dbReference type="EMBL" id="CP004353">
    <property type="protein sequence ID" value="AHI23157.1"/>
    <property type="molecule type" value="Genomic_DNA"/>
</dbReference>
<evidence type="ECO:0000313" key="3">
    <source>
        <dbReference type="Proteomes" id="UP000019222"/>
    </source>
</evidence>